<dbReference type="Gene3D" id="3.40.225.10">
    <property type="entry name" value="Class II aldolase/adducin N-terminal domain"/>
    <property type="match status" value="1"/>
</dbReference>
<dbReference type="InterPro" id="IPR036409">
    <property type="entry name" value="Aldolase_II/adducin_N_sf"/>
</dbReference>
<comment type="caution">
    <text evidence="4">The sequence shown here is derived from an EMBL/GenBank/DDBJ whole genome shotgun (WGS) entry which is preliminary data.</text>
</comment>
<dbReference type="GO" id="GO:0005829">
    <property type="term" value="C:cytosol"/>
    <property type="evidence" value="ECO:0007669"/>
    <property type="project" value="TreeGrafter"/>
</dbReference>
<dbReference type="GO" id="GO:0016832">
    <property type="term" value="F:aldehyde-lyase activity"/>
    <property type="evidence" value="ECO:0007669"/>
    <property type="project" value="TreeGrafter"/>
</dbReference>
<evidence type="ECO:0000256" key="1">
    <source>
        <dbReference type="ARBA" id="ARBA00022723"/>
    </source>
</evidence>
<dbReference type="PANTHER" id="PTHR22789">
    <property type="entry name" value="FUCULOSE PHOSPHATE ALDOLASE"/>
    <property type="match status" value="1"/>
</dbReference>
<name>A0A7V3YI50_9BACT</name>
<sequence length="217" mass="23490">MDEKKLREELANFGRRILGSGLAVGPGGNISARCAEKMLISPSGLSFEEVSPEGYVAVDLKSGTVLGEGRPSSEVAMHRAIYLVREDVHAVVHVHPPFVIGVTSGGGSIEPMFPDFVALIKRVATLPYILPCTEQLAQAVKEAVQNAEAVVLVNHGAITVGATLKEAFYRAQILEEAAKITTIARLFGSPRVLSREEQEELLALEAERYRQSVLKRT</sequence>
<dbReference type="SUPFAM" id="SSF53639">
    <property type="entry name" value="AraD/HMP-PK domain-like"/>
    <property type="match status" value="1"/>
</dbReference>
<proteinExistence type="predicted"/>
<reference evidence="4" key="1">
    <citation type="journal article" date="2020" name="mSystems">
        <title>Genome- and Community-Level Interaction Insights into Carbon Utilization and Element Cycling Functions of Hydrothermarchaeota in Hydrothermal Sediment.</title>
        <authorList>
            <person name="Zhou Z."/>
            <person name="Liu Y."/>
            <person name="Xu W."/>
            <person name="Pan J."/>
            <person name="Luo Z.H."/>
            <person name="Li M."/>
        </authorList>
    </citation>
    <scope>NUCLEOTIDE SEQUENCE [LARGE SCALE GENOMIC DNA]</scope>
    <source>
        <strain evidence="4">SpSt-747</strain>
    </source>
</reference>
<dbReference type="SMART" id="SM01007">
    <property type="entry name" value="Aldolase_II"/>
    <property type="match status" value="1"/>
</dbReference>
<keyword evidence="1" id="KW-0479">Metal-binding</keyword>
<dbReference type="GO" id="GO:0046872">
    <property type="term" value="F:metal ion binding"/>
    <property type="evidence" value="ECO:0007669"/>
    <property type="project" value="UniProtKB-KW"/>
</dbReference>
<keyword evidence="2" id="KW-0456">Lyase</keyword>
<feature type="domain" description="Class II aldolase/adducin N-terminal" evidence="3">
    <location>
        <begin position="8"/>
        <end position="182"/>
    </location>
</feature>
<dbReference type="Pfam" id="PF00596">
    <property type="entry name" value="Aldolase_II"/>
    <property type="match status" value="1"/>
</dbReference>
<dbReference type="PANTHER" id="PTHR22789:SF0">
    <property type="entry name" value="3-OXO-TETRONATE 4-PHOSPHATE DECARBOXYLASE-RELATED"/>
    <property type="match status" value="1"/>
</dbReference>
<accession>A0A7V3YI50</accession>
<evidence type="ECO:0000313" key="4">
    <source>
        <dbReference type="EMBL" id="HGI31552.1"/>
    </source>
</evidence>
<dbReference type="GO" id="GO:0019323">
    <property type="term" value="P:pentose catabolic process"/>
    <property type="evidence" value="ECO:0007669"/>
    <property type="project" value="TreeGrafter"/>
</dbReference>
<evidence type="ECO:0000259" key="3">
    <source>
        <dbReference type="SMART" id="SM01007"/>
    </source>
</evidence>
<dbReference type="AlphaFoldDB" id="A0A7V3YI50"/>
<organism evidence="4">
    <name type="scientific">Candidatus Caldatribacterium californiense</name>
    <dbReference type="NCBI Taxonomy" id="1454726"/>
    <lineage>
        <taxon>Bacteria</taxon>
        <taxon>Pseudomonadati</taxon>
        <taxon>Atribacterota</taxon>
        <taxon>Atribacteria</taxon>
        <taxon>Atribacterales</taxon>
        <taxon>Candidatus Caldatribacteriaceae</taxon>
        <taxon>Candidatus Caldatribacterium</taxon>
    </lineage>
</organism>
<dbReference type="InterPro" id="IPR001303">
    <property type="entry name" value="Aldolase_II/adducin_N"/>
</dbReference>
<dbReference type="InterPro" id="IPR050197">
    <property type="entry name" value="Aldolase_class_II_sugar_metab"/>
</dbReference>
<protein>
    <submittedName>
        <fullName evidence="4">Class II aldolase/adducin family protein</fullName>
    </submittedName>
</protein>
<dbReference type="EMBL" id="DTFV01000135">
    <property type="protein sequence ID" value="HGI31552.1"/>
    <property type="molecule type" value="Genomic_DNA"/>
</dbReference>
<gene>
    <name evidence="4" type="ORF">ENV30_09665</name>
</gene>
<evidence type="ECO:0000256" key="2">
    <source>
        <dbReference type="ARBA" id="ARBA00023239"/>
    </source>
</evidence>